<name>A0A183U2H6_TOXCA</name>
<dbReference type="EMBL" id="UYWY01002891">
    <property type="protein sequence ID" value="VDM28414.1"/>
    <property type="molecule type" value="Genomic_DNA"/>
</dbReference>
<feature type="compositionally biased region" description="Polar residues" evidence="1">
    <location>
        <begin position="104"/>
        <end position="114"/>
    </location>
</feature>
<evidence type="ECO:0000313" key="2">
    <source>
        <dbReference type="EMBL" id="VDM28414.1"/>
    </source>
</evidence>
<dbReference type="AlphaFoldDB" id="A0A183U2H6"/>
<evidence type="ECO:0000256" key="1">
    <source>
        <dbReference type="SAM" id="MobiDB-lite"/>
    </source>
</evidence>
<evidence type="ECO:0000313" key="3">
    <source>
        <dbReference type="Proteomes" id="UP000050794"/>
    </source>
</evidence>
<evidence type="ECO:0000313" key="4">
    <source>
        <dbReference type="WBParaSite" id="TCNE_0000269601-mRNA-1"/>
    </source>
</evidence>
<feature type="region of interest" description="Disordered" evidence="1">
    <location>
        <begin position="90"/>
        <end position="117"/>
    </location>
</feature>
<keyword evidence="3" id="KW-1185">Reference proteome</keyword>
<proteinExistence type="predicted"/>
<reference evidence="2 3" key="2">
    <citation type="submission" date="2018-11" db="EMBL/GenBank/DDBJ databases">
        <authorList>
            <consortium name="Pathogen Informatics"/>
        </authorList>
    </citation>
    <scope>NUCLEOTIDE SEQUENCE [LARGE SCALE GENOMIC DNA]</scope>
</reference>
<dbReference type="WBParaSite" id="TCNE_0000269601-mRNA-1">
    <property type="protein sequence ID" value="TCNE_0000269601-mRNA-1"/>
    <property type="gene ID" value="TCNE_0000269601"/>
</dbReference>
<sequence length="247" mass="25434">MSQRLMLQPNSELHWESTHSPVAVAQVTPMMAAPHSNAGAEQVPQGPLAETVPQQQQHSMPQTAPVAQPPSLSSAVAGANVARVGPISSQPVEPQVASMPCVPPTQQQNISADDSQQLTQSVVLQQTSAEVTPSTGSVTAVEAGSTSISVSSVVSAVGTSTTAQSAPLTLHNSIDAQHESTILGRQGNESSAAVATAQSGNAGRLGTSHVTRSITVEAIKQERQEILVVGRATRNTLKDVGGDSGYR</sequence>
<feature type="compositionally biased region" description="Polar residues" evidence="1">
    <location>
        <begin position="52"/>
        <end position="62"/>
    </location>
</feature>
<accession>A0A183U2H6</accession>
<gene>
    <name evidence="2" type="ORF">TCNE_LOCUS2697</name>
</gene>
<reference evidence="4" key="1">
    <citation type="submission" date="2016-06" db="UniProtKB">
        <authorList>
            <consortium name="WormBaseParasite"/>
        </authorList>
    </citation>
    <scope>IDENTIFICATION</scope>
</reference>
<protein>
    <submittedName>
        <fullName evidence="2 4">Uncharacterized protein</fullName>
    </submittedName>
</protein>
<dbReference type="Proteomes" id="UP000050794">
    <property type="component" value="Unassembled WGS sequence"/>
</dbReference>
<feature type="region of interest" description="Disordered" evidence="1">
    <location>
        <begin position="32"/>
        <end position="72"/>
    </location>
</feature>
<organism evidence="3 4">
    <name type="scientific">Toxocara canis</name>
    <name type="common">Canine roundworm</name>
    <dbReference type="NCBI Taxonomy" id="6265"/>
    <lineage>
        <taxon>Eukaryota</taxon>
        <taxon>Metazoa</taxon>
        <taxon>Ecdysozoa</taxon>
        <taxon>Nematoda</taxon>
        <taxon>Chromadorea</taxon>
        <taxon>Rhabditida</taxon>
        <taxon>Spirurina</taxon>
        <taxon>Ascaridomorpha</taxon>
        <taxon>Ascaridoidea</taxon>
        <taxon>Toxocaridae</taxon>
        <taxon>Toxocara</taxon>
    </lineage>
</organism>